<gene>
    <name evidence="7" type="ORF">GCM10011489_30970</name>
</gene>
<dbReference type="Gene3D" id="3.30.590.20">
    <property type="match status" value="1"/>
</dbReference>
<evidence type="ECO:0000256" key="2">
    <source>
        <dbReference type="ARBA" id="ARBA00022741"/>
    </source>
</evidence>
<name>A0A916TDD7_9ACTN</name>
<dbReference type="HAMAP" id="MF_01609">
    <property type="entry name" value="Glu_cys_ligase_2"/>
    <property type="match status" value="1"/>
</dbReference>
<dbReference type="InterPro" id="IPR006336">
    <property type="entry name" value="GCS2"/>
</dbReference>
<feature type="domain" description="Circularly permuted ATP-grasp type 2" evidence="6">
    <location>
        <begin position="467"/>
        <end position="846"/>
    </location>
</feature>
<keyword evidence="1 5" id="KW-0436">Ligase</keyword>
<reference evidence="7" key="1">
    <citation type="journal article" date="2014" name="Int. J. Syst. Evol. Microbiol.">
        <title>Complete genome sequence of Corynebacterium casei LMG S-19264T (=DSM 44701T), isolated from a smear-ripened cheese.</title>
        <authorList>
            <consortium name="US DOE Joint Genome Institute (JGI-PGF)"/>
            <person name="Walter F."/>
            <person name="Albersmeier A."/>
            <person name="Kalinowski J."/>
            <person name="Ruckert C."/>
        </authorList>
    </citation>
    <scope>NUCLEOTIDE SEQUENCE</scope>
    <source>
        <strain evidence="7">CGMCC 1.12827</strain>
    </source>
</reference>
<dbReference type="NCBIfam" id="TIGR02050">
    <property type="entry name" value="gshA_cyan_rel"/>
    <property type="match status" value="1"/>
</dbReference>
<dbReference type="Gene3D" id="3.40.50.11290">
    <property type="match status" value="1"/>
</dbReference>
<dbReference type="RefSeq" id="WP_188587481.1">
    <property type="nucleotide sequence ID" value="NZ_BMGC01000027.1"/>
</dbReference>
<evidence type="ECO:0000259" key="6">
    <source>
        <dbReference type="Pfam" id="PF14403"/>
    </source>
</evidence>
<dbReference type="EMBL" id="BMGC01000027">
    <property type="protein sequence ID" value="GGB41172.1"/>
    <property type="molecule type" value="Genomic_DNA"/>
</dbReference>
<evidence type="ECO:0000256" key="3">
    <source>
        <dbReference type="ARBA" id="ARBA00022840"/>
    </source>
</evidence>
<comment type="caution">
    <text evidence="7">The sequence shown here is derived from an EMBL/GenBank/DDBJ whole genome shotgun (WGS) entry which is preliminary data.</text>
</comment>
<comment type="catalytic activity">
    <reaction evidence="4 5">
        <text>L-cysteine + L-glutamate + ATP = gamma-L-glutamyl-L-cysteine + ADP + phosphate + H(+)</text>
        <dbReference type="Rhea" id="RHEA:13285"/>
        <dbReference type="ChEBI" id="CHEBI:15378"/>
        <dbReference type="ChEBI" id="CHEBI:29985"/>
        <dbReference type="ChEBI" id="CHEBI:30616"/>
        <dbReference type="ChEBI" id="CHEBI:35235"/>
        <dbReference type="ChEBI" id="CHEBI:43474"/>
        <dbReference type="ChEBI" id="CHEBI:58173"/>
        <dbReference type="ChEBI" id="CHEBI:456216"/>
        <dbReference type="EC" id="6.3.2.2"/>
    </reaction>
</comment>
<dbReference type="GO" id="GO:0004357">
    <property type="term" value="F:glutamate-cysteine ligase activity"/>
    <property type="evidence" value="ECO:0007669"/>
    <property type="project" value="UniProtKB-EC"/>
</dbReference>
<dbReference type="SUPFAM" id="SSF55931">
    <property type="entry name" value="Glutamine synthetase/guanido kinase"/>
    <property type="match status" value="1"/>
</dbReference>
<proteinExistence type="inferred from homology"/>
<keyword evidence="2 5" id="KW-0547">Nucleotide-binding</keyword>
<evidence type="ECO:0000256" key="4">
    <source>
        <dbReference type="ARBA" id="ARBA00048819"/>
    </source>
</evidence>
<dbReference type="InterPro" id="IPR011793">
    <property type="entry name" value="YbdK"/>
</dbReference>
<evidence type="ECO:0000313" key="7">
    <source>
        <dbReference type="EMBL" id="GGB41172.1"/>
    </source>
</evidence>
<evidence type="ECO:0000256" key="1">
    <source>
        <dbReference type="ARBA" id="ARBA00022598"/>
    </source>
</evidence>
<dbReference type="GO" id="GO:0042398">
    <property type="term" value="P:modified amino acid biosynthetic process"/>
    <property type="evidence" value="ECO:0007669"/>
    <property type="project" value="InterPro"/>
</dbReference>
<evidence type="ECO:0000313" key="8">
    <source>
        <dbReference type="Proteomes" id="UP000621454"/>
    </source>
</evidence>
<dbReference type="GO" id="GO:0005524">
    <property type="term" value="F:ATP binding"/>
    <property type="evidence" value="ECO:0007669"/>
    <property type="project" value="UniProtKB-KW"/>
</dbReference>
<keyword evidence="8" id="KW-1185">Reference proteome</keyword>
<keyword evidence="3 5" id="KW-0067">ATP-binding</keyword>
<dbReference type="Pfam" id="PF14403">
    <property type="entry name" value="CP_ATPgrasp_2"/>
    <property type="match status" value="1"/>
</dbReference>
<dbReference type="Gene3D" id="3.30.1490.270">
    <property type="match status" value="1"/>
</dbReference>
<dbReference type="EC" id="6.3.2.2" evidence="5"/>
<protein>
    <recommendedName>
        <fullName evidence="5">Putative glutamate--cysteine ligase 2</fullName>
        <ecNumber evidence="5">6.3.2.2</ecNumber>
    </recommendedName>
    <alternativeName>
        <fullName evidence="5">Gamma-glutamylcysteine synthetase 2</fullName>
        <shortName evidence="5">GCS 2</shortName>
        <shortName evidence="5">Gamma-GCS 2</shortName>
    </alternativeName>
</protein>
<sequence>MTGPDSTFTAKPRRLGVEEEFHLIDLRTRRLTARAPELLEALPDDGYVAELQRCVVESNSAVFSDLDSLRKDLQTSRERLVQAASSLGMGVVAAGSVPLSVPTELRVTETPRYRRMLADYQLLAREQLICGTQVHVDVVDRDEAVAIAARLAPYIPTLLALSASSPFWSDGSDTGYASARTLIWQRWPTSGPFPVVDNAAHYDAEIAMLVASGVISDPGMVYFDVRPSAGVKTLELRVCDSCPSVDTITLIAGLTRALVDREAARLHADIAPTAPTLYRAAIWQAARSGLEGDLIDVSTATPRPAGEVVRALTDSLRDELTAIGDWEIVDELTTRAIERGSSASRQRRVLRRRGRLTDVVDRLAAETAGTAPAPAPAARRDGNLLYGYQPADCEDPTIPPDPFDEAIAADLSMRPGYAEIIAAATQLGNVSLRNREYQIEREQSVDDVTFKVSGQDRAQIFPLDVIPRIVGAADWQRVSDGIEQRALALNAFLCDIYGDQAIVADGIIPAEALDRAPGYRRSGRLPSWQHVRTHICGTDLISDGPGHFVVLEDNLRVPSGVAFALTNRRLMQQFLPEITPPAEILDVDAVPEMIAQTIAAARPPRAHDDGIDIVLSSGWTDSAWFEHRLIAEGAGIPVATPEDLSVRNGRVHLHHGRDIDVVNTIYLRMDEDMLLSSTGVDDVALRAGLIEAMRSGTLAIANALGNGVADDKAIYAYVPQMIRYYLGAQPLIDQVPTWLCSERDQRDYVLSRLSELVVKPIDGLGGSGITIGPECTDRQLAERELELKTQPERFVAQEVVSLSTHPTFDGNGFWPHHVDLRAFVHLRADGDDIDAVVAPAALTRVAPSGSLIVNSSRGGGGKDTWILATDVSEN</sequence>
<accession>A0A916TDD7</accession>
<dbReference type="InterPro" id="IPR014746">
    <property type="entry name" value="Gln_synth/guanido_kin_cat_dom"/>
</dbReference>
<dbReference type="NCBIfam" id="NF010041">
    <property type="entry name" value="PRK13517.1-1"/>
    <property type="match status" value="1"/>
</dbReference>
<evidence type="ECO:0000256" key="5">
    <source>
        <dbReference type="HAMAP-Rule" id="MF_01609"/>
    </source>
</evidence>
<dbReference type="PANTHER" id="PTHR34595">
    <property type="entry name" value="BLR5612 PROTEIN"/>
    <property type="match status" value="1"/>
</dbReference>
<comment type="function">
    <text evidence="5">ATP-dependent carboxylate-amine ligase which exhibits weak glutamate--cysteine ligase activity.</text>
</comment>
<dbReference type="PANTHER" id="PTHR34595:SF7">
    <property type="entry name" value="SLL1039 PROTEIN"/>
    <property type="match status" value="1"/>
</dbReference>
<dbReference type="AlphaFoldDB" id="A0A916TDD7"/>
<reference evidence="7" key="2">
    <citation type="submission" date="2020-09" db="EMBL/GenBank/DDBJ databases">
        <authorList>
            <person name="Sun Q."/>
            <person name="Zhou Y."/>
        </authorList>
    </citation>
    <scope>NUCLEOTIDE SEQUENCE</scope>
    <source>
        <strain evidence="7">CGMCC 1.12827</strain>
    </source>
</reference>
<dbReference type="InterPro" id="IPR051680">
    <property type="entry name" value="ATP-dep_Glu-Cys_Ligase-2"/>
</dbReference>
<dbReference type="Proteomes" id="UP000621454">
    <property type="component" value="Unassembled WGS sequence"/>
</dbReference>
<comment type="similarity">
    <text evidence="5">Belongs to the glutamate--cysteine ligase type 2 family. YbdK subfamily.</text>
</comment>
<organism evidence="7 8">
    <name type="scientific">Gordonia jinhuaensis</name>
    <dbReference type="NCBI Taxonomy" id="1517702"/>
    <lineage>
        <taxon>Bacteria</taxon>
        <taxon>Bacillati</taxon>
        <taxon>Actinomycetota</taxon>
        <taxon>Actinomycetes</taxon>
        <taxon>Mycobacteriales</taxon>
        <taxon>Gordoniaceae</taxon>
        <taxon>Gordonia</taxon>
    </lineage>
</organism>
<dbReference type="InterPro" id="IPR025841">
    <property type="entry name" value="CP_ATPgrasp_2"/>
</dbReference>
<dbReference type="SUPFAM" id="SSF56059">
    <property type="entry name" value="Glutathione synthetase ATP-binding domain-like"/>
    <property type="match status" value="1"/>
</dbReference>
<dbReference type="Pfam" id="PF04107">
    <property type="entry name" value="GCS2"/>
    <property type="match status" value="1"/>
</dbReference>